<evidence type="ECO:0000256" key="1">
    <source>
        <dbReference type="SAM" id="MobiDB-lite"/>
    </source>
</evidence>
<dbReference type="EMBL" id="JAHHUM010000292">
    <property type="protein sequence ID" value="KAK5621816.1"/>
    <property type="molecule type" value="Genomic_DNA"/>
</dbReference>
<dbReference type="Proteomes" id="UP001311232">
    <property type="component" value="Unassembled WGS sequence"/>
</dbReference>
<organism evidence="2 3">
    <name type="scientific">Crenichthys baileyi</name>
    <name type="common">White River springfish</name>
    <dbReference type="NCBI Taxonomy" id="28760"/>
    <lineage>
        <taxon>Eukaryota</taxon>
        <taxon>Metazoa</taxon>
        <taxon>Chordata</taxon>
        <taxon>Craniata</taxon>
        <taxon>Vertebrata</taxon>
        <taxon>Euteleostomi</taxon>
        <taxon>Actinopterygii</taxon>
        <taxon>Neopterygii</taxon>
        <taxon>Teleostei</taxon>
        <taxon>Neoteleostei</taxon>
        <taxon>Acanthomorphata</taxon>
        <taxon>Ovalentaria</taxon>
        <taxon>Atherinomorphae</taxon>
        <taxon>Cyprinodontiformes</taxon>
        <taxon>Goodeidae</taxon>
        <taxon>Crenichthys</taxon>
    </lineage>
</organism>
<gene>
    <name evidence="2" type="ORF">CRENBAI_011403</name>
</gene>
<evidence type="ECO:0000313" key="3">
    <source>
        <dbReference type="Proteomes" id="UP001311232"/>
    </source>
</evidence>
<proteinExistence type="predicted"/>
<dbReference type="AlphaFoldDB" id="A0AAV9SKI0"/>
<name>A0AAV9SKI0_9TELE</name>
<accession>A0AAV9SKI0</accession>
<keyword evidence="3" id="KW-1185">Reference proteome</keyword>
<sequence length="72" mass="7681">MSSLAHVLSTLQRIHLARNTEAPGGPSEKPPRSPDSSALSLADLALPADSELQLTLSLTNTVGELAEWLQFE</sequence>
<comment type="caution">
    <text evidence="2">The sequence shown here is derived from an EMBL/GenBank/DDBJ whole genome shotgun (WGS) entry which is preliminary data.</text>
</comment>
<protein>
    <submittedName>
        <fullName evidence="2">Uncharacterized protein</fullName>
    </submittedName>
</protein>
<evidence type="ECO:0000313" key="2">
    <source>
        <dbReference type="EMBL" id="KAK5621816.1"/>
    </source>
</evidence>
<feature type="region of interest" description="Disordered" evidence="1">
    <location>
        <begin position="15"/>
        <end position="39"/>
    </location>
</feature>
<reference evidence="2 3" key="1">
    <citation type="submission" date="2021-06" db="EMBL/GenBank/DDBJ databases">
        <authorList>
            <person name="Palmer J.M."/>
        </authorList>
    </citation>
    <scope>NUCLEOTIDE SEQUENCE [LARGE SCALE GENOMIC DNA]</scope>
    <source>
        <strain evidence="2 3">MEX-2019</strain>
        <tissue evidence="2">Muscle</tissue>
    </source>
</reference>